<dbReference type="Proteomes" id="UP000276133">
    <property type="component" value="Unassembled WGS sequence"/>
</dbReference>
<evidence type="ECO:0000313" key="2">
    <source>
        <dbReference type="Proteomes" id="UP000276133"/>
    </source>
</evidence>
<comment type="caution">
    <text evidence="1">The sequence shown here is derived from an EMBL/GenBank/DDBJ whole genome shotgun (WGS) entry which is preliminary data.</text>
</comment>
<gene>
    <name evidence="1" type="ORF">BpHYR1_003092</name>
</gene>
<protein>
    <submittedName>
        <fullName evidence="1">Uncharacterized protein</fullName>
    </submittedName>
</protein>
<reference evidence="1 2" key="1">
    <citation type="journal article" date="2018" name="Sci. Rep.">
        <title>Genomic signatures of local adaptation to the degree of environmental predictability in rotifers.</title>
        <authorList>
            <person name="Franch-Gras L."/>
            <person name="Hahn C."/>
            <person name="Garcia-Roger E.M."/>
            <person name="Carmona M.J."/>
            <person name="Serra M."/>
            <person name="Gomez A."/>
        </authorList>
    </citation>
    <scope>NUCLEOTIDE SEQUENCE [LARGE SCALE GENOMIC DNA]</scope>
    <source>
        <strain evidence="1">HYR1</strain>
    </source>
</reference>
<proteinExistence type="predicted"/>
<dbReference type="AlphaFoldDB" id="A0A3M7PPD6"/>
<keyword evidence="2" id="KW-1185">Reference proteome</keyword>
<sequence>MILKIDSLNVENFIIDLLITKQNHIYKRFDSSFPLRKKKDRKMNMIMKTEPNVLRFRSCVKEGLNGLMESHPIWIKTLKAN</sequence>
<name>A0A3M7PPD6_BRAPC</name>
<evidence type="ECO:0000313" key="1">
    <source>
        <dbReference type="EMBL" id="RNA00854.1"/>
    </source>
</evidence>
<dbReference type="EMBL" id="REGN01009583">
    <property type="protein sequence ID" value="RNA00854.1"/>
    <property type="molecule type" value="Genomic_DNA"/>
</dbReference>
<organism evidence="1 2">
    <name type="scientific">Brachionus plicatilis</name>
    <name type="common">Marine rotifer</name>
    <name type="synonym">Brachionus muelleri</name>
    <dbReference type="NCBI Taxonomy" id="10195"/>
    <lineage>
        <taxon>Eukaryota</taxon>
        <taxon>Metazoa</taxon>
        <taxon>Spiralia</taxon>
        <taxon>Gnathifera</taxon>
        <taxon>Rotifera</taxon>
        <taxon>Eurotatoria</taxon>
        <taxon>Monogononta</taxon>
        <taxon>Pseudotrocha</taxon>
        <taxon>Ploima</taxon>
        <taxon>Brachionidae</taxon>
        <taxon>Brachionus</taxon>
    </lineage>
</organism>
<accession>A0A3M7PPD6</accession>